<dbReference type="Proteomes" id="UP001597387">
    <property type="component" value="Unassembled WGS sequence"/>
</dbReference>
<feature type="domain" description="DUF2382" evidence="1">
    <location>
        <begin position="19"/>
        <end position="127"/>
    </location>
</feature>
<sequence length="137" mass="15750">MNRGKRVSGNTNDHIVVPVIEERLTVAKKEIETGKVAITKKVHSEQQVIDIPVVDEEVDVQRIQFNQYIENTPPAVRYEGEKTIIPILKEVLVVEKKLVLVEEVHITRKQKHSKISQQETLRKEEVIVNRVDTNPTI</sequence>
<keyword evidence="3" id="KW-1185">Reference proteome</keyword>
<dbReference type="InterPro" id="IPR052967">
    <property type="entry name" value="Stress_Response_Assoc"/>
</dbReference>
<accession>A0ABW4ZNS3</accession>
<dbReference type="PANTHER" id="PTHR38463">
    <property type="entry name" value="STRESS RESPONSE PROTEIN YSNF"/>
    <property type="match status" value="1"/>
</dbReference>
<dbReference type="Pfam" id="PF09557">
    <property type="entry name" value="DUF2382"/>
    <property type="match status" value="1"/>
</dbReference>
<reference evidence="3" key="1">
    <citation type="journal article" date="2019" name="Int. J. Syst. Evol. Microbiol.">
        <title>The Global Catalogue of Microorganisms (GCM) 10K type strain sequencing project: providing services to taxonomists for standard genome sequencing and annotation.</title>
        <authorList>
            <consortium name="The Broad Institute Genomics Platform"/>
            <consortium name="The Broad Institute Genome Sequencing Center for Infectious Disease"/>
            <person name="Wu L."/>
            <person name="Ma J."/>
        </authorList>
    </citation>
    <scope>NUCLEOTIDE SEQUENCE [LARGE SCALE GENOMIC DNA]</scope>
    <source>
        <strain evidence="3">KCTC 42217</strain>
    </source>
</reference>
<evidence type="ECO:0000259" key="1">
    <source>
        <dbReference type="Pfam" id="PF09557"/>
    </source>
</evidence>
<gene>
    <name evidence="2" type="ORF">ACFSJU_13290</name>
</gene>
<evidence type="ECO:0000313" key="2">
    <source>
        <dbReference type="EMBL" id="MFD2163375.1"/>
    </source>
</evidence>
<organism evidence="2 3">
    <name type="scientific">Paradesertivirga mongoliensis</name>
    <dbReference type="NCBI Taxonomy" id="2100740"/>
    <lineage>
        <taxon>Bacteria</taxon>
        <taxon>Pseudomonadati</taxon>
        <taxon>Bacteroidota</taxon>
        <taxon>Sphingobacteriia</taxon>
        <taxon>Sphingobacteriales</taxon>
        <taxon>Sphingobacteriaceae</taxon>
        <taxon>Paradesertivirga</taxon>
    </lineage>
</organism>
<comment type="caution">
    <text evidence="2">The sequence shown here is derived from an EMBL/GenBank/DDBJ whole genome shotgun (WGS) entry which is preliminary data.</text>
</comment>
<dbReference type="InterPro" id="IPR019060">
    <property type="entry name" value="DUF2382"/>
</dbReference>
<proteinExistence type="predicted"/>
<dbReference type="EMBL" id="JBHUHZ010000002">
    <property type="protein sequence ID" value="MFD2163375.1"/>
    <property type="molecule type" value="Genomic_DNA"/>
</dbReference>
<name>A0ABW4ZNS3_9SPHI</name>
<evidence type="ECO:0000313" key="3">
    <source>
        <dbReference type="Proteomes" id="UP001597387"/>
    </source>
</evidence>
<dbReference type="RefSeq" id="WP_255900982.1">
    <property type="nucleotide sequence ID" value="NZ_JAFMZO010000002.1"/>
</dbReference>
<dbReference type="NCBIfam" id="TIGR02271">
    <property type="entry name" value="YsnF/AvaK domain"/>
    <property type="match status" value="1"/>
</dbReference>
<protein>
    <submittedName>
        <fullName evidence="2">YsnF/AvaK domain-containing protein</fullName>
    </submittedName>
</protein>
<dbReference type="PANTHER" id="PTHR38463:SF1">
    <property type="entry name" value="STRESS RESPONSE PROTEIN YSNF"/>
    <property type="match status" value="1"/>
</dbReference>